<dbReference type="AlphaFoldDB" id="A0A545TJ21"/>
<dbReference type="Gene3D" id="1.10.287.1080">
    <property type="entry name" value="MazG-like"/>
    <property type="match status" value="1"/>
</dbReference>
<evidence type="ECO:0000313" key="2">
    <source>
        <dbReference type="Proteomes" id="UP000317839"/>
    </source>
</evidence>
<dbReference type="SUPFAM" id="SSF101386">
    <property type="entry name" value="all-alpha NTP pyrophosphatases"/>
    <property type="match status" value="1"/>
</dbReference>
<dbReference type="OrthoDB" id="6227616at2"/>
<dbReference type="EMBL" id="VIKR01000001">
    <property type="protein sequence ID" value="TQV77203.1"/>
    <property type="molecule type" value="Genomic_DNA"/>
</dbReference>
<reference evidence="1 2" key="1">
    <citation type="submission" date="2019-06" db="EMBL/GenBank/DDBJ databases">
        <title>Draft genome of Aliikangiella marina GYP-15.</title>
        <authorList>
            <person name="Wang G."/>
        </authorList>
    </citation>
    <scope>NUCLEOTIDE SEQUENCE [LARGE SCALE GENOMIC DNA]</scope>
    <source>
        <strain evidence="1 2">GYP-15</strain>
    </source>
</reference>
<organism evidence="1 2">
    <name type="scientific">Aliikangiella marina</name>
    <dbReference type="NCBI Taxonomy" id="1712262"/>
    <lineage>
        <taxon>Bacteria</taxon>
        <taxon>Pseudomonadati</taxon>
        <taxon>Pseudomonadota</taxon>
        <taxon>Gammaproteobacteria</taxon>
        <taxon>Oceanospirillales</taxon>
        <taxon>Pleioneaceae</taxon>
        <taxon>Aliikangiella</taxon>
    </lineage>
</organism>
<gene>
    <name evidence="1" type="ORF">FLL45_04450</name>
</gene>
<keyword evidence="2" id="KW-1185">Reference proteome</keyword>
<evidence type="ECO:0000313" key="1">
    <source>
        <dbReference type="EMBL" id="TQV77203.1"/>
    </source>
</evidence>
<comment type="caution">
    <text evidence="1">The sequence shown here is derived from an EMBL/GenBank/DDBJ whole genome shotgun (WGS) entry which is preliminary data.</text>
</comment>
<dbReference type="RefSeq" id="WP_142888563.1">
    <property type="nucleotide sequence ID" value="NZ_VIKR01000001.1"/>
</dbReference>
<sequence>MNIKTLCEKQYGWVERMGWHNKSVLESLALVASEVGEAVNECRGDQPTPEFGSELADIVLRVADLAQSQGIDLEQCIIDKMAANEARGTRGRKV</sequence>
<dbReference type="Proteomes" id="UP000317839">
    <property type="component" value="Unassembled WGS sequence"/>
</dbReference>
<protein>
    <submittedName>
        <fullName evidence="1">Uncharacterized protein</fullName>
    </submittedName>
</protein>
<accession>A0A545TJ21</accession>
<name>A0A545TJ21_9GAMM</name>
<proteinExistence type="predicted"/>